<evidence type="ECO:0000256" key="1">
    <source>
        <dbReference type="SAM" id="Phobius"/>
    </source>
</evidence>
<keyword evidence="1" id="KW-0472">Membrane</keyword>
<protein>
    <submittedName>
        <fullName evidence="2">DUF1440 domain-containing protein</fullName>
    </submittedName>
</protein>
<comment type="caution">
    <text evidence="2">The sequence shown here is derived from an EMBL/GenBank/DDBJ whole genome shotgun (WGS) entry which is preliminary data.</text>
</comment>
<reference evidence="2" key="1">
    <citation type="submission" date="2020-08" db="EMBL/GenBank/DDBJ databases">
        <authorList>
            <person name="Hu Y."/>
            <person name="Nguyen S.V."/>
            <person name="Li F."/>
            <person name="Fanning S."/>
        </authorList>
    </citation>
    <scope>NUCLEOTIDE SEQUENCE</scope>
    <source>
        <strain evidence="2">SYSU D8009</strain>
    </source>
</reference>
<name>A0A9X0R2D4_9PROT</name>
<keyword evidence="1" id="KW-1133">Transmembrane helix</keyword>
<dbReference type="Proteomes" id="UP000600101">
    <property type="component" value="Unassembled WGS sequence"/>
</dbReference>
<gene>
    <name evidence="2" type="ORF">H7965_24890</name>
</gene>
<dbReference type="RefSeq" id="WP_186773265.1">
    <property type="nucleotide sequence ID" value="NZ_JACOMF010000059.1"/>
</dbReference>
<sequence length="181" mass="19153">MHSGDGGLRESGTGGIAADMLLGAVAGAVGVWVMDRVDWFMFRHEDPEARWRTQAVRPGEMDPAHVMANKAAEAAIGAELSPPQPHPAGVAVHYAIGIGPGALYGALRERAPVVGTGRGLLYGLSLFLVHDELLNAATGLSADPRRYPWQAHARGLVAHLVYGAVTDAVLDLLHQGRSQVR</sequence>
<keyword evidence="1" id="KW-0812">Transmembrane</keyword>
<evidence type="ECO:0000313" key="2">
    <source>
        <dbReference type="EMBL" id="MBC4018516.1"/>
    </source>
</evidence>
<accession>A0A9X0R2D4</accession>
<dbReference type="EMBL" id="JACOMF010000059">
    <property type="protein sequence ID" value="MBC4018516.1"/>
    <property type="molecule type" value="Genomic_DNA"/>
</dbReference>
<keyword evidence="3" id="KW-1185">Reference proteome</keyword>
<proteinExistence type="predicted"/>
<feature type="transmembrane region" description="Helical" evidence="1">
    <location>
        <begin position="12"/>
        <end position="34"/>
    </location>
</feature>
<dbReference type="AlphaFoldDB" id="A0A9X0R2D4"/>
<organism evidence="2 3">
    <name type="scientific">Siccirubricoccus deserti</name>
    <dbReference type="NCBI Taxonomy" id="2013562"/>
    <lineage>
        <taxon>Bacteria</taxon>
        <taxon>Pseudomonadati</taxon>
        <taxon>Pseudomonadota</taxon>
        <taxon>Alphaproteobacteria</taxon>
        <taxon>Acetobacterales</taxon>
        <taxon>Roseomonadaceae</taxon>
        <taxon>Siccirubricoccus</taxon>
    </lineage>
</organism>
<evidence type="ECO:0000313" key="3">
    <source>
        <dbReference type="Proteomes" id="UP000600101"/>
    </source>
</evidence>